<protein>
    <submittedName>
        <fullName evidence="1">Uncharacterized protein</fullName>
    </submittedName>
</protein>
<sequence>MGIARQWNTTTNCVATVAMYRPSGEFQINIPPKVYFDEISQLSDSISHGNAPSLQHSTIAQESMLHNLPSYNDKSKISDA</sequence>
<keyword evidence="2" id="KW-1185">Reference proteome</keyword>
<name>A0A8R1XNK2_ONCVO</name>
<dbReference type="EMBL" id="CMVM020000903">
    <property type="status" value="NOT_ANNOTATED_CDS"/>
    <property type="molecule type" value="Genomic_DNA"/>
</dbReference>
<dbReference type="Proteomes" id="UP000024404">
    <property type="component" value="Unassembled WGS sequence"/>
</dbReference>
<proteinExistence type="predicted"/>
<organism evidence="1 2">
    <name type="scientific">Onchocerca volvulus</name>
    <dbReference type="NCBI Taxonomy" id="6282"/>
    <lineage>
        <taxon>Eukaryota</taxon>
        <taxon>Metazoa</taxon>
        <taxon>Ecdysozoa</taxon>
        <taxon>Nematoda</taxon>
        <taxon>Chromadorea</taxon>
        <taxon>Rhabditida</taxon>
        <taxon>Spirurina</taxon>
        <taxon>Spiruromorpha</taxon>
        <taxon>Filarioidea</taxon>
        <taxon>Onchocercidae</taxon>
        <taxon>Onchocerca</taxon>
    </lineage>
</organism>
<evidence type="ECO:0000313" key="1">
    <source>
        <dbReference type="EnsemblMetazoa" id="OVOC12902.1"/>
    </source>
</evidence>
<accession>A0A8R1XNK2</accession>
<dbReference type="EnsemblMetazoa" id="OVOC12902.1">
    <property type="protein sequence ID" value="OVOC12902.1"/>
    <property type="gene ID" value="WBGene00249711"/>
</dbReference>
<reference evidence="1" key="2">
    <citation type="submission" date="2022-06" db="UniProtKB">
        <authorList>
            <consortium name="EnsemblMetazoa"/>
        </authorList>
    </citation>
    <scope>IDENTIFICATION</scope>
</reference>
<evidence type="ECO:0000313" key="2">
    <source>
        <dbReference type="Proteomes" id="UP000024404"/>
    </source>
</evidence>
<reference evidence="2" key="1">
    <citation type="submission" date="2013-10" db="EMBL/GenBank/DDBJ databases">
        <title>Genome sequencing of Onchocerca volvulus.</title>
        <authorList>
            <person name="Cotton J."/>
            <person name="Tsai J."/>
            <person name="Stanley E."/>
            <person name="Tracey A."/>
            <person name="Holroyd N."/>
            <person name="Lustigman S."/>
            <person name="Berriman M."/>
        </authorList>
    </citation>
    <scope>NUCLEOTIDE SEQUENCE</scope>
</reference>
<dbReference type="AlphaFoldDB" id="A0A8R1XNK2"/>